<proteinExistence type="predicted"/>
<organism evidence="2 3">
    <name type="scientific">Halpernia humi</name>
    <dbReference type="NCBI Taxonomy" id="493375"/>
    <lineage>
        <taxon>Bacteria</taxon>
        <taxon>Pseudomonadati</taxon>
        <taxon>Bacteroidota</taxon>
        <taxon>Flavobacteriia</taxon>
        <taxon>Flavobacteriales</taxon>
        <taxon>Weeksellaceae</taxon>
        <taxon>Chryseobacterium group</taxon>
        <taxon>Halpernia</taxon>
    </lineage>
</organism>
<dbReference type="InterPro" id="IPR011604">
    <property type="entry name" value="PDDEXK-like_dom_sf"/>
</dbReference>
<dbReference type="Gene3D" id="3.90.320.10">
    <property type="match status" value="1"/>
</dbReference>
<dbReference type="RefSeq" id="WP_103912247.1">
    <property type="nucleotide sequence ID" value="NZ_FNUS01000001.1"/>
</dbReference>
<reference evidence="3" key="1">
    <citation type="submission" date="2016-10" db="EMBL/GenBank/DDBJ databases">
        <authorList>
            <person name="Varghese N."/>
            <person name="Submissions S."/>
        </authorList>
    </citation>
    <scope>NUCLEOTIDE SEQUENCE [LARGE SCALE GENOMIC DNA]</scope>
    <source>
        <strain evidence="3">DSM 21580</strain>
    </source>
</reference>
<dbReference type="Proteomes" id="UP000236738">
    <property type="component" value="Unassembled WGS sequence"/>
</dbReference>
<feature type="domain" description="DUF2779" evidence="1">
    <location>
        <begin position="293"/>
        <end position="422"/>
    </location>
</feature>
<protein>
    <recommendedName>
        <fullName evidence="1">DUF2779 domain-containing protein</fullName>
    </recommendedName>
</protein>
<evidence type="ECO:0000313" key="3">
    <source>
        <dbReference type="Proteomes" id="UP000236738"/>
    </source>
</evidence>
<evidence type="ECO:0000259" key="1">
    <source>
        <dbReference type="Pfam" id="PF11074"/>
    </source>
</evidence>
<dbReference type="EMBL" id="FNUS01000001">
    <property type="protein sequence ID" value="SEF51364.1"/>
    <property type="molecule type" value="Genomic_DNA"/>
</dbReference>
<dbReference type="AlphaFoldDB" id="A0A1H5SLQ3"/>
<sequence length="491" mass="56892">MKNLSKSKFVSGIQCEKKLWFDFYRKDLKPETDAQTQAVFDLGHRIGILAQEMFPNGKDATPEDYSNLKPSIENTKKWISEKVETIYEATFSVKNAFCMLDILHRNDDEVWAIEVKSSTSVKEYHLTDASLQYFVMKNAGFVPDRFFMMFVNNQYIKHGEITSEIFILEDITEEVIANQDWVAENLDRLLKMLEIEQEPVVEIGAHCSNPFGCDYAHHCWKHVPQYSVFNLYRGGKKGWNLYEQNILKIDEIPDDFTLTHFQNLQRNGLKNDETYMNKLAIKNLISNWEFPLYFFDFETIFPAIPVFDGTRPYQQVPFQYSLHILDKDGNLSHKEFLANPEDFSNGENPLKQMVGQLKKDFGSKGNIVTYNQSFEKGRLNELAQFFPEDAHFLHQLVDRIVDLLPVFQGGYCYFPAMKNSASIKSVLPAIAPDFTYANLEIQDGGSASSLFEKSIENGNFIDDNLRENLLKYCERDTLAMVIIYQFLVDLF</sequence>
<keyword evidence="3" id="KW-1185">Reference proteome</keyword>
<dbReference type="Pfam" id="PF11074">
    <property type="entry name" value="DUF2779"/>
    <property type="match status" value="1"/>
</dbReference>
<dbReference type="OrthoDB" id="9783873at2"/>
<gene>
    <name evidence="2" type="ORF">SAMN05421847_0189</name>
</gene>
<name>A0A1H5SLQ3_9FLAO</name>
<accession>A0A1H5SLQ3</accession>
<dbReference type="InterPro" id="IPR021301">
    <property type="entry name" value="DUF2779"/>
</dbReference>
<evidence type="ECO:0000313" key="2">
    <source>
        <dbReference type="EMBL" id="SEF51364.1"/>
    </source>
</evidence>